<dbReference type="CDD" id="cd00590">
    <property type="entry name" value="RRM_SF"/>
    <property type="match status" value="1"/>
</dbReference>
<dbReference type="Proteomes" id="UP000504606">
    <property type="component" value="Unplaced"/>
</dbReference>
<proteinExistence type="predicted"/>
<reference evidence="2" key="1">
    <citation type="submission" date="2025-08" db="UniProtKB">
        <authorList>
            <consortium name="RefSeq"/>
        </authorList>
    </citation>
    <scope>IDENTIFICATION</scope>
    <source>
        <tissue evidence="2">Whole organism</tissue>
    </source>
</reference>
<dbReference type="GeneID" id="127749943"/>
<organism evidence="1 2">
    <name type="scientific">Frankliniella occidentalis</name>
    <name type="common">Western flower thrips</name>
    <name type="synonym">Euthrips occidentalis</name>
    <dbReference type="NCBI Taxonomy" id="133901"/>
    <lineage>
        <taxon>Eukaryota</taxon>
        <taxon>Metazoa</taxon>
        <taxon>Ecdysozoa</taxon>
        <taxon>Arthropoda</taxon>
        <taxon>Hexapoda</taxon>
        <taxon>Insecta</taxon>
        <taxon>Pterygota</taxon>
        <taxon>Neoptera</taxon>
        <taxon>Paraneoptera</taxon>
        <taxon>Thysanoptera</taxon>
        <taxon>Terebrantia</taxon>
        <taxon>Thripoidea</taxon>
        <taxon>Thripidae</taxon>
        <taxon>Frankliniella</taxon>
    </lineage>
</organism>
<dbReference type="KEGG" id="foc:127749943"/>
<protein>
    <submittedName>
        <fullName evidence="2">Uncharacterized protein LOC127749943</fullName>
    </submittedName>
</protein>
<dbReference type="RefSeq" id="XP_052126028.1">
    <property type="nucleotide sequence ID" value="XM_052270068.1"/>
</dbReference>
<dbReference type="InterPro" id="IPR035979">
    <property type="entry name" value="RBD_domain_sf"/>
</dbReference>
<sequence>MLEASSDNAADNVSKDLELSTTATVEETDVSVYALHECEVEIMNKDYTMAAFKHLAHNYNDLLSKYKLVEPDAPEDYVRPTSLEDTNTNTHADIQAINIVDDHAHIEVASYVDAQRAMTNLNKTPLKSNVMKVEKSKFDTVIVSPANKENKTGAIYRTMHYKNLHKRIDRTKNIPPTSSIYVTNLP</sequence>
<dbReference type="Gene3D" id="3.30.70.330">
    <property type="match status" value="1"/>
</dbReference>
<evidence type="ECO:0000313" key="1">
    <source>
        <dbReference type="Proteomes" id="UP000504606"/>
    </source>
</evidence>
<gene>
    <name evidence="2" type="primary">LOC127749943</name>
</gene>
<dbReference type="SUPFAM" id="SSF54928">
    <property type="entry name" value="RNA-binding domain, RBD"/>
    <property type="match status" value="1"/>
</dbReference>
<name>A0A9C6UE00_FRAOC</name>
<keyword evidence="1" id="KW-1185">Reference proteome</keyword>
<evidence type="ECO:0000313" key="2">
    <source>
        <dbReference type="RefSeq" id="XP_052126028.1"/>
    </source>
</evidence>
<dbReference type="InterPro" id="IPR012677">
    <property type="entry name" value="Nucleotide-bd_a/b_plait_sf"/>
</dbReference>
<dbReference type="GO" id="GO:0003676">
    <property type="term" value="F:nucleic acid binding"/>
    <property type="evidence" value="ECO:0007669"/>
    <property type="project" value="InterPro"/>
</dbReference>
<accession>A0A9C6UE00</accession>
<dbReference type="AlphaFoldDB" id="A0A9C6UE00"/>